<dbReference type="AlphaFoldDB" id="A0A317XHG5"/>
<evidence type="ECO:0000259" key="2">
    <source>
        <dbReference type="PROSITE" id="PS50181"/>
    </source>
</evidence>
<proteinExistence type="predicted"/>
<dbReference type="EMBL" id="KZ819203">
    <property type="protein sequence ID" value="PWY97669.1"/>
    <property type="molecule type" value="Genomic_DNA"/>
</dbReference>
<name>A0A317XHG5_9BASI</name>
<reference evidence="3 4" key="1">
    <citation type="journal article" date="2018" name="Mol. Biol. Evol.">
        <title>Broad Genomic Sampling Reveals a Smut Pathogenic Ancestry of the Fungal Clade Ustilaginomycotina.</title>
        <authorList>
            <person name="Kijpornyongpan T."/>
            <person name="Mondo S.J."/>
            <person name="Barry K."/>
            <person name="Sandor L."/>
            <person name="Lee J."/>
            <person name="Lipzen A."/>
            <person name="Pangilinan J."/>
            <person name="LaButti K."/>
            <person name="Hainaut M."/>
            <person name="Henrissat B."/>
            <person name="Grigoriev I.V."/>
            <person name="Spatafora J.W."/>
            <person name="Aime M.C."/>
        </authorList>
    </citation>
    <scope>NUCLEOTIDE SEQUENCE [LARGE SCALE GENOMIC DNA]</scope>
    <source>
        <strain evidence="3 4">MCA 3645</strain>
    </source>
</reference>
<feature type="region of interest" description="Disordered" evidence="1">
    <location>
        <begin position="703"/>
        <end position="827"/>
    </location>
</feature>
<dbReference type="InterPro" id="IPR036047">
    <property type="entry name" value="F-box-like_dom_sf"/>
</dbReference>
<feature type="region of interest" description="Disordered" evidence="1">
    <location>
        <begin position="588"/>
        <end position="691"/>
    </location>
</feature>
<feature type="compositionally biased region" description="Basic and acidic residues" evidence="1">
    <location>
        <begin position="243"/>
        <end position="253"/>
    </location>
</feature>
<feature type="region of interest" description="Disordered" evidence="1">
    <location>
        <begin position="310"/>
        <end position="379"/>
    </location>
</feature>
<feature type="region of interest" description="Disordered" evidence="1">
    <location>
        <begin position="227"/>
        <end position="253"/>
    </location>
</feature>
<organism evidence="3 4">
    <name type="scientific">Testicularia cyperi</name>
    <dbReference type="NCBI Taxonomy" id="1882483"/>
    <lineage>
        <taxon>Eukaryota</taxon>
        <taxon>Fungi</taxon>
        <taxon>Dikarya</taxon>
        <taxon>Basidiomycota</taxon>
        <taxon>Ustilaginomycotina</taxon>
        <taxon>Ustilaginomycetes</taxon>
        <taxon>Ustilaginales</taxon>
        <taxon>Anthracoideaceae</taxon>
        <taxon>Testicularia</taxon>
    </lineage>
</organism>
<gene>
    <name evidence="3" type="ORF">BCV70DRAFT_233641</name>
</gene>
<feature type="compositionally biased region" description="Low complexity" evidence="1">
    <location>
        <begin position="662"/>
        <end position="681"/>
    </location>
</feature>
<dbReference type="InParanoid" id="A0A317XHG5"/>
<evidence type="ECO:0000313" key="4">
    <source>
        <dbReference type="Proteomes" id="UP000246740"/>
    </source>
</evidence>
<sequence>MYSRSSRASAERLQYLGHPLQLHPLLSSTASDISLAPRSILSLQHHGRHQIRKLLLLALPASDQDNKNLFQVINDHLNSALPASSSRTIATASIARSILRLFEEFALYCWGPQFDTLNLSITTLMSASPLTRCESAEAFLASHPSYASSHSGSMSPFARTSNAFDLPPELLRHIFLYCDPATLYTTVRGLNRSWKDTVEKDLIPTHFTNRDWRVGLRVVRKLPSTLPESELAEQHPQNGQEQEQEHVEQRQRVDDDLYRLNVLNRPGARELYAVNDKPRTITHVIPLSFKGYDSENVSLRFDTDSTWHSIFQVNPPESDEEGDGGAAAANNADDASDDDNESDESSESSEDENEELSTQAAVGGRGGGGAAQAPVAGRRRAQNDFGAAAARARARAESARLEVDFGLVWRFPDDGQDADVYDIKHGDADSWGQPDPENGWLSRFYCSNFDTVSSEPPTGNSSPAVLQSTPLTRRVRSSRLHSAVERRMHDIVDDDEGFSPAQMIWSDEGHEYMSLDLSLGMEFFVRRSARANQLVRRLEAAAADVEARDVVQQLTRKLKKGKKAVRRSGFSSLNPSVAHSAAASGWATPLEIASPPPSRITASTDPRRRALQNSLERDVQKDAAAGPSSSSPLKGKAAARSQDEAEDEDEPVVQRLSLRENGSGSSAARASSASATAGTSTPEQPASAPSFLAPSMLVSRFNSVAPSRQGGGSVGTGSSYGTKSRSGKSGSIAPRATFQAKLLRAERMPSRPSSPPPPGANEAESSNSTTAANTPSDRAGWTGGDKFGRGAYRLAQEWSEERDSDKFQEALSNSGVTTPVTWTWSRG</sequence>
<dbReference type="InterPro" id="IPR001810">
    <property type="entry name" value="F-box_dom"/>
</dbReference>
<dbReference type="Pfam" id="PF00646">
    <property type="entry name" value="F-box"/>
    <property type="match status" value="1"/>
</dbReference>
<feature type="compositionally biased region" description="Acidic residues" evidence="1">
    <location>
        <begin position="334"/>
        <end position="355"/>
    </location>
</feature>
<feature type="compositionally biased region" description="Polar residues" evidence="1">
    <location>
        <begin position="810"/>
        <end position="827"/>
    </location>
</feature>
<dbReference type="OrthoDB" id="3363523at2759"/>
<dbReference type="SUPFAM" id="SSF81383">
    <property type="entry name" value="F-box domain"/>
    <property type="match status" value="1"/>
</dbReference>
<accession>A0A317XHG5</accession>
<keyword evidence="4" id="KW-1185">Reference proteome</keyword>
<dbReference type="CDD" id="cd09917">
    <property type="entry name" value="F-box_SF"/>
    <property type="match status" value="1"/>
</dbReference>
<feature type="domain" description="F-box" evidence="2">
    <location>
        <begin position="160"/>
        <end position="210"/>
    </location>
</feature>
<evidence type="ECO:0000313" key="3">
    <source>
        <dbReference type="EMBL" id="PWY97669.1"/>
    </source>
</evidence>
<feature type="compositionally biased region" description="Low complexity" evidence="1">
    <location>
        <begin position="760"/>
        <end position="774"/>
    </location>
</feature>
<dbReference type="PROSITE" id="PS50181">
    <property type="entry name" value="FBOX"/>
    <property type="match status" value="1"/>
</dbReference>
<feature type="compositionally biased region" description="Basic and acidic residues" evidence="1">
    <location>
        <begin position="799"/>
        <end position="808"/>
    </location>
</feature>
<protein>
    <recommendedName>
        <fullName evidence="2">F-box domain-containing protein</fullName>
    </recommendedName>
</protein>
<evidence type="ECO:0000256" key="1">
    <source>
        <dbReference type="SAM" id="MobiDB-lite"/>
    </source>
</evidence>
<dbReference type="Proteomes" id="UP000246740">
    <property type="component" value="Unassembled WGS sequence"/>
</dbReference>